<dbReference type="Proteomes" id="UP000050640">
    <property type="component" value="Unplaced"/>
</dbReference>
<sequence>MANGSDDGDLGGFACDCIVTQLYEALPGSPSCRSGIVPYLSTYETQDEARRRGYWIPGLPVEARIIDVKRDQKFGLHIINAYLYVIELEHGPFRWTVVKQNKDFAVLAARLLTHRAAERIRAPVRRAQEVIDDALESVGVDIIPDHRDDCPYKDDKVHDLSRSAGLDNAYQSGTTEKESNVEQQSVLTDSTGTAAVPTPNVLPSTKGNLLERGNVRLSEVKRHQLPSLGFVPDAVIDPNERRQRLEKWLRAVLHIPVNRNHHETAEFLEVSRFSFITELGGKYCEGFVKKRPGGGRVFIGWKQCCVRYCLKWSKRWLILKDSSVCYMNPKTEQMRFVLLFDRDFDVSAGSSETEGMPNGLVISNQQHVLTLKCRTPLDAIQWKEAILESMSGVGRIWLENHPYGSTFPVRRSQSVQWFVDGRSFMEHAANMMELAREEIFIAGWWLSPEIFMKRPPVEGNRWRLDEILKVLRHPDHYLSSGTFFWAHHEKLIVIDQLIAFVGGVDLCFGRWDDCLKDLNFIVSRVVKSVRQIVTAAGILSPIGLEEQEEMTNKSEGYDEVDRSGNLRNEEVGNDKKSITKIVQKRSSFAKRKQLKKVQHTGGNPPTQQKSTQHSRVLLSVVKHTQIVMKRSRSVSATPPIEMLNMNAERMDIHDAMNKYKVLSREYLISCFEKGKINITLLSFLYISSFSVRCFIITCKFIAGCHK</sequence>
<evidence type="ECO:0000256" key="7">
    <source>
        <dbReference type="ARBA" id="ARBA00023288"/>
    </source>
</evidence>
<evidence type="ECO:0000256" key="6">
    <source>
        <dbReference type="ARBA" id="ARBA00023098"/>
    </source>
</evidence>
<feature type="compositionally biased region" description="Polar residues" evidence="9">
    <location>
        <begin position="600"/>
        <end position="613"/>
    </location>
</feature>
<dbReference type="SMART" id="SM00155">
    <property type="entry name" value="PLDc"/>
    <property type="match status" value="1"/>
</dbReference>
<dbReference type="SUPFAM" id="SSF50729">
    <property type="entry name" value="PH domain-like"/>
    <property type="match status" value="1"/>
</dbReference>
<keyword evidence="4" id="KW-0378">Hydrolase</keyword>
<dbReference type="STRING" id="1147741.A0A0R3S666"/>
<comment type="subcellular location">
    <subcellularLocation>
        <location evidence="8">Endomembrane system</location>
        <topology evidence="8">Lipid-anchor</topology>
    </subcellularLocation>
</comment>
<dbReference type="SUPFAM" id="SSF56024">
    <property type="entry name" value="Phospholipase D/nuclease"/>
    <property type="match status" value="1"/>
</dbReference>
<dbReference type="Pfam" id="PF00614">
    <property type="entry name" value="PLDc"/>
    <property type="match status" value="1"/>
</dbReference>
<evidence type="ECO:0000256" key="9">
    <source>
        <dbReference type="SAM" id="MobiDB-lite"/>
    </source>
</evidence>
<keyword evidence="6" id="KW-0443">Lipid metabolism</keyword>
<dbReference type="InterPro" id="IPR001683">
    <property type="entry name" value="PX_dom"/>
</dbReference>
<dbReference type="SMART" id="SM00233">
    <property type="entry name" value="PH"/>
    <property type="match status" value="1"/>
</dbReference>
<dbReference type="EC" id="3.1.4.4" evidence="2"/>
<dbReference type="GO" id="GO:0009395">
    <property type="term" value="P:phospholipid catabolic process"/>
    <property type="evidence" value="ECO:0007669"/>
    <property type="project" value="TreeGrafter"/>
</dbReference>
<dbReference type="Gene3D" id="2.30.29.30">
    <property type="entry name" value="Pleckstrin-homology domain (PH domain)/Phosphotyrosine-binding domain (PTB)"/>
    <property type="match status" value="1"/>
</dbReference>
<keyword evidence="3" id="KW-0677">Repeat</keyword>
<dbReference type="GO" id="GO:0035091">
    <property type="term" value="F:phosphatidylinositol binding"/>
    <property type="evidence" value="ECO:0007669"/>
    <property type="project" value="InterPro"/>
</dbReference>
<dbReference type="InterPro" id="IPR011993">
    <property type="entry name" value="PH-like_dom_sf"/>
</dbReference>
<accession>A0A0R3S666</accession>
<dbReference type="WBParaSite" id="EEL_0001028801-mRNA-1">
    <property type="protein sequence ID" value="EEL_0001028801-mRNA-1"/>
    <property type="gene ID" value="EEL_0001028801"/>
</dbReference>
<proteinExistence type="predicted"/>
<dbReference type="InterPro" id="IPR001736">
    <property type="entry name" value="PLipase_D/transphosphatidylase"/>
</dbReference>
<name>A0A0R3S666_9BILA</name>
<evidence type="ECO:0000256" key="4">
    <source>
        <dbReference type="ARBA" id="ARBA00022801"/>
    </source>
</evidence>
<feature type="compositionally biased region" description="Polar residues" evidence="9">
    <location>
        <begin position="181"/>
        <end position="193"/>
    </location>
</feature>
<evidence type="ECO:0000313" key="12">
    <source>
        <dbReference type="WBParaSite" id="EEL_0001028801-mRNA-1"/>
    </source>
</evidence>
<evidence type="ECO:0000256" key="3">
    <source>
        <dbReference type="ARBA" id="ARBA00022737"/>
    </source>
</evidence>
<dbReference type="InterPro" id="IPR001849">
    <property type="entry name" value="PH_domain"/>
</dbReference>
<dbReference type="PANTHER" id="PTHR18896">
    <property type="entry name" value="PHOSPHOLIPASE D"/>
    <property type="match status" value="1"/>
</dbReference>
<evidence type="ECO:0000256" key="1">
    <source>
        <dbReference type="ARBA" id="ARBA00000798"/>
    </source>
</evidence>
<evidence type="ECO:0000256" key="5">
    <source>
        <dbReference type="ARBA" id="ARBA00022963"/>
    </source>
</evidence>
<dbReference type="PANTHER" id="PTHR18896:SF76">
    <property type="entry name" value="PHOSPHOLIPASE"/>
    <property type="match status" value="1"/>
</dbReference>
<dbReference type="InterPro" id="IPR015679">
    <property type="entry name" value="PLipase_D_fam"/>
</dbReference>
<evidence type="ECO:0000259" key="10">
    <source>
        <dbReference type="PROSITE" id="PS50035"/>
    </source>
</evidence>
<dbReference type="GO" id="GO:0012505">
    <property type="term" value="C:endomembrane system"/>
    <property type="evidence" value="ECO:0007669"/>
    <property type="project" value="UniProtKB-SubCell"/>
</dbReference>
<dbReference type="GO" id="GO:0004630">
    <property type="term" value="F:phospholipase D activity"/>
    <property type="evidence" value="ECO:0007669"/>
    <property type="project" value="UniProtKB-EC"/>
</dbReference>
<keyword evidence="7" id="KW-0449">Lipoprotein</keyword>
<dbReference type="SMART" id="SM00312">
    <property type="entry name" value="PX"/>
    <property type="match status" value="1"/>
</dbReference>
<feature type="region of interest" description="Disordered" evidence="9">
    <location>
        <begin position="170"/>
        <end position="207"/>
    </location>
</feature>
<dbReference type="Gene3D" id="3.30.870.10">
    <property type="entry name" value="Endonuclease Chain A"/>
    <property type="match status" value="1"/>
</dbReference>
<organism evidence="11 12">
    <name type="scientific">Elaeophora elaphi</name>
    <dbReference type="NCBI Taxonomy" id="1147741"/>
    <lineage>
        <taxon>Eukaryota</taxon>
        <taxon>Metazoa</taxon>
        <taxon>Ecdysozoa</taxon>
        <taxon>Nematoda</taxon>
        <taxon>Chromadorea</taxon>
        <taxon>Rhabditida</taxon>
        <taxon>Spirurina</taxon>
        <taxon>Spiruromorpha</taxon>
        <taxon>Filarioidea</taxon>
        <taxon>Onchocercidae</taxon>
        <taxon>Elaeophora</taxon>
    </lineage>
</organism>
<feature type="region of interest" description="Disordered" evidence="9">
    <location>
        <begin position="589"/>
        <end position="613"/>
    </location>
</feature>
<keyword evidence="5" id="KW-0442">Lipid degradation</keyword>
<dbReference type="AlphaFoldDB" id="A0A0R3S666"/>
<feature type="compositionally biased region" description="Basic residues" evidence="9">
    <location>
        <begin position="589"/>
        <end position="598"/>
    </location>
</feature>
<protein>
    <recommendedName>
        <fullName evidence="2">phospholipase D</fullName>
        <ecNumber evidence="2">3.1.4.4</ecNumber>
    </recommendedName>
</protein>
<dbReference type="CDD" id="cd01254">
    <property type="entry name" value="PH_PLD"/>
    <property type="match status" value="1"/>
</dbReference>
<reference evidence="12" key="1">
    <citation type="submission" date="2017-02" db="UniProtKB">
        <authorList>
            <consortium name="WormBaseParasite"/>
        </authorList>
    </citation>
    <scope>IDENTIFICATION</scope>
</reference>
<keyword evidence="11" id="KW-1185">Reference proteome</keyword>
<evidence type="ECO:0000256" key="2">
    <source>
        <dbReference type="ARBA" id="ARBA00012027"/>
    </source>
</evidence>
<feature type="region of interest" description="Disordered" evidence="9">
    <location>
        <begin position="550"/>
        <end position="570"/>
    </location>
</feature>
<comment type="catalytic activity">
    <reaction evidence="1">
        <text>a 1,2-diacyl-sn-glycero-3-phosphocholine + H2O = a 1,2-diacyl-sn-glycero-3-phosphate + choline + H(+)</text>
        <dbReference type="Rhea" id="RHEA:14445"/>
        <dbReference type="ChEBI" id="CHEBI:15354"/>
        <dbReference type="ChEBI" id="CHEBI:15377"/>
        <dbReference type="ChEBI" id="CHEBI:15378"/>
        <dbReference type="ChEBI" id="CHEBI:57643"/>
        <dbReference type="ChEBI" id="CHEBI:58608"/>
        <dbReference type="EC" id="3.1.4.4"/>
    </reaction>
</comment>
<evidence type="ECO:0000313" key="11">
    <source>
        <dbReference type="Proteomes" id="UP000050640"/>
    </source>
</evidence>
<feature type="domain" description="PLD phosphodiesterase" evidence="10">
    <location>
        <begin position="483"/>
        <end position="510"/>
    </location>
</feature>
<dbReference type="GO" id="GO:0060627">
    <property type="term" value="P:regulation of vesicle-mediated transport"/>
    <property type="evidence" value="ECO:0007669"/>
    <property type="project" value="TreeGrafter"/>
</dbReference>
<evidence type="ECO:0000256" key="8">
    <source>
        <dbReference type="ARBA" id="ARBA00037868"/>
    </source>
</evidence>
<dbReference type="PROSITE" id="PS50035">
    <property type="entry name" value="PLD"/>
    <property type="match status" value="1"/>
</dbReference>